<dbReference type="RefSeq" id="WP_217653453.1">
    <property type="nucleotide sequence ID" value="NZ_FQWD01000002.1"/>
</dbReference>
<dbReference type="InterPro" id="IPR014710">
    <property type="entry name" value="RmlC-like_jellyroll"/>
</dbReference>
<dbReference type="PIRSF" id="PIRSF006232">
    <property type="entry name" value="Pirin"/>
    <property type="match status" value="1"/>
</dbReference>
<feature type="domain" description="Pirin N-terminal" evidence="4">
    <location>
        <begin position="9"/>
        <end position="118"/>
    </location>
</feature>
<evidence type="ECO:0000259" key="5">
    <source>
        <dbReference type="Pfam" id="PF17954"/>
    </source>
</evidence>
<accession>A0A1M5HL29</accession>
<feature type="domain" description="Quercetin 2,3-dioxygenase C-terminal cupin" evidence="5">
    <location>
        <begin position="146"/>
        <end position="231"/>
    </location>
</feature>
<dbReference type="Pfam" id="PF17954">
    <property type="entry name" value="Pirin_C_2"/>
    <property type="match status" value="1"/>
</dbReference>
<feature type="binding site" evidence="2">
    <location>
        <position position="56"/>
    </location>
    <ligand>
        <name>Fe cation</name>
        <dbReference type="ChEBI" id="CHEBI:24875"/>
    </ligand>
</feature>
<evidence type="ECO:0000256" key="1">
    <source>
        <dbReference type="ARBA" id="ARBA00008416"/>
    </source>
</evidence>
<comment type="cofactor">
    <cofactor evidence="2">
        <name>Fe cation</name>
        <dbReference type="ChEBI" id="CHEBI:24875"/>
    </cofactor>
    <text evidence="2">Binds 1 Fe cation per subunit.</text>
</comment>
<dbReference type="Proteomes" id="UP000184520">
    <property type="component" value="Unassembled WGS sequence"/>
</dbReference>
<evidence type="ECO:0000256" key="3">
    <source>
        <dbReference type="RuleBase" id="RU003457"/>
    </source>
</evidence>
<dbReference type="STRING" id="634436.SAMN05216361_1517"/>
<dbReference type="CDD" id="cd02910">
    <property type="entry name" value="cupin_Yhhw_N"/>
    <property type="match status" value="1"/>
</dbReference>
<proteinExistence type="inferred from homology"/>
<dbReference type="SUPFAM" id="SSF51182">
    <property type="entry name" value="RmlC-like cupins"/>
    <property type="match status" value="1"/>
</dbReference>
<comment type="similarity">
    <text evidence="1 3">Belongs to the pirin family.</text>
</comment>
<keyword evidence="2" id="KW-0408">Iron</keyword>
<reference evidence="7" key="1">
    <citation type="submission" date="2016-11" db="EMBL/GenBank/DDBJ databases">
        <authorList>
            <person name="Varghese N."/>
            <person name="Submissions S."/>
        </authorList>
    </citation>
    <scope>NUCLEOTIDE SEQUENCE [LARGE SCALE GENOMIC DNA]</scope>
    <source>
        <strain evidence="7">CGMCC 1.8995</strain>
    </source>
</reference>
<dbReference type="Pfam" id="PF02678">
    <property type="entry name" value="Pirin"/>
    <property type="match status" value="1"/>
</dbReference>
<evidence type="ECO:0000313" key="7">
    <source>
        <dbReference type="Proteomes" id="UP000184520"/>
    </source>
</evidence>
<dbReference type="EMBL" id="FQWD01000002">
    <property type="protein sequence ID" value="SHG16649.1"/>
    <property type="molecule type" value="Genomic_DNA"/>
</dbReference>
<dbReference type="InterPro" id="IPR012093">
    <property type="entry name" value="Pirin"/>
</dbReference>
<dbReference type="PANTHER" id="PTHR43212">
    <property type="entry name" value="QUERCETIN 2,3-DIOXYGENASE"/>
    <property type="match status" value="1"/>
</dbReference>
<evidence type="ECO:0000259" key="4">
    <source>
        <dbReference type="Pfam" id="PF02678"/>
    </source>
</evidence>
<dbReference type="Gene3D" id="2.60.120.10">
    <property type="entry name" value="Jelly Rolls"/>
    <property type="match status" value="2"/>
</dbReference>
<feature type="binding site" evidence="2">
    <location>
        <position position="102"/>
    </location>
    <ligand>
        <name>Fe cation</name>
        <dbReference type="ChEBI" id="CHEBI:24875"/>
    </ligand>
</feature>
<keyword evidence="7" id="KW-1185">Reference proteome</keyword>
<organism evidence="6 7">
    <name type="scientific">Marisediminitalea aggregata</name>
    <dbReference type="NCBI Taxonomy" id="634436"/>
    <lineage>
        <taxon>Bacteria</taxon>
        <taxon>Pseudomonadati</taxon>
        <taxon>Pseudomonadota</taxon>
        <taxon>Gammaproteobacteria</taxon>
        <taxon>Alteromonadales</taxon>
        <taxon>Alteromonadaceae</taxon>
        <taxon>Marisediminitalea</taxon>
    </lineage>
</organism>
<feature type="binding site" evidence="2">
    <location>
        <position position="100"/>
    </location>
    <ligand>
        <name>Fe cation</name>
        <dbReference type="ChEBI" id="CHEBI:24875"/>
    </ligand>
</feature>
<keyword evidence="2" id="KW-0479">Metal-binding</keyword>
<protein>
    <recommendedName>
        <fullName evidence="8">Pirin N-terminal domain-containing protein</fullName>
    </recommendedName>
</protein>
<dbReference type="InterPro" id="IPR003829">
    <property type="entry name" value="Pirin_N_dom"/>
</dbReference>
<name>A0A1M5HL29_9ALTE</name>
<evidence type="ECO:0000256" key="2">
    <source>
        <dbReference type="PIRSR" id="PIRSR006232-1"/>
    </source>
</evidence>
<dbReference type="InterPro" id="IPR011051">
    <property type="entry name" value="RmlC_Cupin_sf"/>
</dbReference>
<feature type="binding site" evidence="2">
    <location>
        <position position="58"/>
    </location>
    <ligand>
        <name>Fe cation</name>
        <dbReference type="ChEBI" id="CHEBI:24875"/>
    </ligand>
</feature>
<evidence type="ECO:0000313" key="6">
    <source>
        <dbReference type="EMBL" id="SHG16649.1"/>
    </source>
</evidence>
<gene>
    <name evidence="6" type="ORF">SAMN05216361_1517</name>
</gene>
<dbReference type="InterPro" id="IPR041602">
    <property type="entry name" value="Quercetinase_C"/>
</dbReference>
<dbReference type="AlphaFoldDB" id="A0A1M5HL29"/>
<dbReference type="GO" id="GO:0046872">
    <property type="term" value="F:metal ion binding"/>
    <property type="evidence" value="ECO:0007669"/>
    <property type="project" value="UniProtKB-KW"/>
</dbReference>
<evidence type="ECO:0008006" key="8">
    <source>
        <dbReference type="Google" id="ProtNLM"/>
    </source>
</evidence>
<sequence>MQIRHAGARGKVNIGWLQSQHSFSFGHYYDANHMGHGPLRVINQDTVQPGGGFAEHGHANMEIISYVLRGGLAHKDSEGNESVIRPGDVQKMTAGTGIRHSEFNHSNSDTVEFLQIWVVPNKKNVAPGYVQQHIPALAEAASELTLIFSEEGRGASLPLYQDADVYAGRLLDNTTWQHELPSSRIGWLQVIEGTALVNGETVAAGDGVAFAPGEQVELSETAGFHALFFDMTAQ</sequence>
<dbReference type="PANTHER" id="PTHR43212:SF3">
    <property type="entry name" value="QUERCETIN 2,3-DIOXYGENASE"/>
    <property type="match status" value="1"/>
</dbReference>